<keyword evidence="2" id="KW-0238">DNA-binding</keyword>
<name>A0A6P1BS34_9BRAD</name>
<evidence type="ECO:0000256" key="1">
    <source>
        <dbReference type="ARBA" id="ARBA00023015"/>
    </source>
</evidence>
<evidence type="ECO:0000313" key="5">
    <source>
        <dbReference type="EMBL" id="NEV01328.1"/>
    </source>
</evidence>
<accession>A0A6P1BS34</accession>
<dbReference type="AlphaFoldDB" id="A0A6P1BS34"/>
<dbReference type="PROSITE" id="PS01124">
    <property type="entry name" value="HTH_ARAC_FAMILY_2"/>
    <property type="match status" value="1"/>
</dbReference>
<dbReference type="GO" id="GO:0003700">
    <property type="term" value="F:DNA-binding transcription factor activity"/>
    <property type="evidence" value="ECO:0007669"/>
    <property type="project" value="InterPro"/>
</dbReference>
<reference evidence="5 6" key="1">
    <citation type="journal article" date="2020" name="Arch. Microbiol.">
        <title>Bradyrhizobium uaiense sp. nov., a new highly efficient cowpea symbiont.</title>
        <authorList>
            <person name="Cabral Michel D."/>
            <person name="Azarias Guimaraes A."/>
            <person name="Martins da Costa E."/>
            <person name="Soares de Carvalho T."/>
            <person name="Balsanelli E."/>
            <person name="Willems A."/>
            <person name="Maltempi de Souza E."/>
            <person name="de Souza Moreira F.M."/>
        </authorList>
    </citation>
    <scope>NUCLEOTIDE SEQUENCE [LARGE SCALE GENOMIC DNA]</scope>
    <source>
        <strain evidence="5 6">UFLA 03-164</strain>
    </source>
</reference>
<dbReference type="InterPro" id="IPR050204">
    <property type="entry name" value="AraC_XylS_family_regulators"/>
</dbReference>
<keyword evidence="6" id="KW-1185">Reference proteome</keyword>
<proteinExistence type="predicted"/>
<keyword evidence="1" id="KW-0805">Transcription regulation</keyword>
<dbReference type="Proteomes" id="UP000468531">
    <property type="component" value="Unassembled WGS sequence"/>
</dbReference>
<organism evidence="5 6">
    <name type="scientific">Bradyrhizobium uaiense</name>
    <dbReference type="NCBI Taxonomy" id="2594946"/>
    <lineage>
        <taxon>Bacteria</taxon>
        <taxon>Pseudomonadati</taxon>
        <taxon>Pseudomonadota</taxon>
        <taxon>Alphaproteobacteria</taxon>
        <taxon>Hyphomicrobiales</taxon>
        <taxon>Nitrobacteraceae</taxon>
        <taxon>Bradyrhizobium</taxon>
    </lineage>
</organism>
<dbReference type="InterPro" id="IPR018062">
    <property type="entry name" value="HTH_AraC-typ_CS"/>
</dbReference>
<evidence type="ECO:0000256" key="2">
    <source>
        <dbReference type="ARBA" id="ARBA00023125"/>
    </source>
</evidence>
<protein>
    <submittedName>
        <fullName evidence="5">Helix-turn-helix domain-containing protein</fullName>
    </submittedName>
</protein>
<keyword evidence="3" id="KW-0804">Transcription</keyword>
<dbReference type="GO" id="GO:0043565">
    <property type="term" value="F:sequence-specific DNA binding"/>
    <property type="evidence" value="ECO:0007669"/>
    <property type="project" value="InterPro"/>
</dbReference>
<dbReference type="SMART" id="SM00342">
    <property type="entry name" value="HTH_ARAC"/>
    <property type="match status" value="1"/>
</dbReference>
<dbReference type="PANTHER" id="PTHR46796">
    <property type="entry name" value="HTH-TYPE TRANSCRIPTIONAL ACTIVATOR RHAS-RELATED"/>
    <property type="match status" value="1"/>
</dbReference>
<dbReference type="PANTHER" id="PTHR46796:SF12">
    <property type="entry name" value="HTH-TYPE DNA-BINDING TRANSCRIPTIONAL ACTIVATOR EUTR"/>
    <property type="match status" value="1"/>
</dbReference>
<gene>
    <name evidence="5" type="ORF">FNJ47_37455</name>
</gene>
<comment type="caution">
    <text evidence="5">The sequence shown here is derived from an EMBL/GenBank/DDBJ whole genome shotgun (WGS) entry which is preliminary data.</text>
</comment>
<dbReference type="Gene3D" id="1.10.10.60">
    <property type="entry name" value="Homeodomain-like"/>
    <property type="match status" value="1"/>
</dbReference>
<feature type="domain" description="HTH araC/xylS-type" evidence="4">
    <location>
        <begin position="228"/>
        <end position="329"/>
    </location>
</feature>
<evidence type="ECO:0000259" key="4">
    <source>
        <dbReference type="PROSITE" id="PS01124"/>
    </source>
</evidence>
<sequence>MGIKWSQEPSARPMGRRNMAERSISRFDDSGACEAGFGDIGVNLTITGPGDFEAELLRLKLDHLVIMRLRESLPRIASISLAADRVFLSFPVGRVSLECDGLAFQSDQIAFHGPGQRMHQRSNGKCQWGLISLPMEQLAKSGAALTGEPILPPRSTRLLRPSRADLSRFQLLLQHACHLAAPANKLIEQPEVARALEQDTIHAVIHCLTGDGTENSSRTRSNHAALMARFETALHKSVDRKITLPDLCAQIGVAERTLRMCCHEFLGVSPMRYLLLRRLNKARAALRRADASTASVASIAREHQFFELGRFAATYRAAFGETPLTTLQRKA</sequence>
<dbReference type="Pfam" id="PF12833">
    <property type="entry name" value="HTH_18"/>
    <property type="match status" value="1"/>
</dbReference>
<dbReference type="PROSITE" id="PS00041">
    <property type="entry name" value="HTH_ARAC_FAMILY_1"/>
    <property type="match status" value="1"/>
</dbReference>
<dbReference type="InterPro" id="IPR018060">
    <property type="entry name" value="HTH_AraC"/>
</dbReference>
<evidence type="ECO:0000313" key="6">
    <source>
        <dbReference type="Proteomes" id="UP000468531"/>
    </source>
</evidence>
<evidence type="ECO:0000256" key="3">
    <source>
        <dbReference type="ARBA" id="ARBA00023163"/>
    </source>
</evidence>
<dbReference type="EMBL" id="VKHP01000232">
    <property type="protein sequence ID" value="NEV01328.1"/>
    <property type="molecule type" value="Genomic_DNA"/>
</dbReference>